<name>A0A5N5U4P3_9EURY</name>
<keyword evidence="1" id="KW-0472">Membrane</keyword>
<dbReference type="InterPro" id="IPR058528">
    <property type="entry name" value="DUF8215"/>
</dbReference>
<evidence type="ECO:0000313" key="4">
    <source>
        <dbReference type="Proteomes" id="UP000326302"/>
    </source>
</evidence>
<feature type="domain" description="DUF8215" evidence="2">
    <location>
        <begin position="16"/>
        <end position="124"/>
    </location>
</feature>
<dbReference type="Pfam" id="PF26650">
    <property type="entry name" value="DUF8215"/>
    <property type="match status" value="1"/>
</dbReference>
<feature type="transmembrane region" description="Helical" evidence="1">
    <location>
        <begin position="84"/>
        <end position="106"/>
    </location>
</feature>
<dbReference type="Proteomes" id="UP000326302">
    <property type="component" value="Unassembled WGS sequence"/>
</dbReference>
<dbReference type="AlphaFoldDB" id="A0A5N5U4P3"/>
<keyword evidence="1" id="KW-1133">Transmembrane helix</keyword>
<feature type="transmembrane region" description="Helical" evidence="1">
    <location>
        <begin position="45"/>
        <end position="63"/>
    </location>
</feature>
<protein>
    <recommendedName>
        <fullName evidence="2">DUF8215 domain-containing protein</fullName>
    </recommendedName>
</protein>
<keyword evidence="1" id="KW-0812">Transmembrane</keyword>
<accession>A0A5N5U4P3</accession>
<evidence type="ECO:0000256" key="1">
    <source>
        <dbReference type="SAM" id="Phobius"/>
    </source>
</evidence>
<keyword evidence="3" id="KW-0614">Plasmid</keyword>
<evidence type="ECO:0000313" key="3">
    <source>
        <dbReference type="EMBL" id="KAB7513576.1"/>
    </source>
</evidence>
<comment type="caution">
    <text evidence="3">The sequence shown here is derived from an EMBL/GenBank/DDBJ whole genome shotgun (WGS) entry which is preliminary data.</text>
</comment>
<sequence length="139" mass="14802">MATAQQGTEEHILTRYASVEIGTITSPCLIVLATATVVYNWPPAVLGWFVSGLLGLLIAVVSGRTSAIRPSLIKWPRAESRGDLAVNAIAYNGVLIIGTVLGQIVWTASNSLLLAAGVGAVLPVWFFKHIQFLVFLDGE</sequence>
<gene>
    <name evidence="3" type="ORF">DMP03_11645</name>
</gene>
<feature type="transmembrane region" description="Helical" evidence="1">
    <location>
        <begin position="112"/>
        <end position="136"/>
    </location>
</feature>
<geneLocation type="plasmid" evidence="3">
    <name>unnamed1</name>
</geneLocation>
<organism evidence="3 4">
    <name type="scientific">Halosegnis rubeus</name>
    <dbReference type="NCBI Taxonomy" id="2212850"/>
    <lineage>
        <taxon>Archaea</taxon>
        <taxon>Methanobacteriati</taxon>
        <taxon>Methanobacteriota</taxon>
        <taxon>Stenosarchaea group</taxon>
        <taxon>Halobacteria</taxon>
        <taxon>Halobacteriales</taxon>
        <taxon>Natronomonadaceae</taxon>
        <taxon>Halosegnis</taxon>
    </lineage>
</organism>
<feature type="transmembrane region" description="Helical" evidence="1">
    <location>
        <begin position="21"/>
        <end position="39"/>
    </location>
</feature>
<proteinExistence type="predicted"/>
<reference evidence="3 4" key="1">
    <citation type="submission" date="2019-10" db="EMBL/GenBank/DDBJ databases">
        <title>Unraveling microbial dark matter from salterns through culturing: the case of the genus Halosegnis.</title>
        <authorList>
            <person name="Duran-Viseras A."/>
            <person name="Andrei A.-S."/>
            <person name="Vera-Gargallo B."/>
            <person name="Ghai R."/>
            <person name="Sanchez-Porro C."/>
            <person name="Ventosa A."/>
        </authorList>
    </citation>
    <scope>NUCLEOTIDE SEQUENCE [LARGE SCALE GENOMIC DNA]</scope>
    <source>
        <strain evidence="3 4">F17-44</strain>
        <plasmid evidence="3">unnamed1</plasmid>
    </source>
</reference>
<dbReference type="OrthoDB" id="258187at2157"/>
<evidence type="ECO:0000259" key="2">
    <source>
        <dbReference type="Pfam" id="PF26650"/>
    </source>
</evidence>
<dbReference type="EMBL" id="QJOW01000005">
    <property type="protein sequence ID" value="KAB7513576.1"/>
    <property type="molecule type" value="Genomic_DNA"/>
</dbReference>